<keyword evidence="2" id="KW-1185">Reference proteome</keyword>
<reference evidence="1 2" key="1">
    <citation type="submission" date="2014-04" db="EMBL/GenBank/DDBJ databases">
        <title>Evolutionary Origins and Diversification of the Mycorrhizal Mutualists.</title>
        <authorList>
            <consortium name="DOE Joint Genome Institute"/>
            <consortium name="Mycorrhizal Genomics Consortium"/>
            <person name="Kohler A."/>
            <person name="Kuo A."/>
            <person name="Nagy L.G."/>
            <person name="Floudas D."/>
            <person name="Copeland A."/>
            <person name="Barry K.W."/>
            <person name="Cichocki N."/>
            <person name="Veneault-Fourrey C."/>
            <person name="LaButti K."/>
            <person name="Lindquist E.A."/>
            <person name="Lipzen A."/>
            <person name="Lundell T."/>
            <person name="Morin E."/>
            <person name="Murat C."/>
            <person name="Riley R."/>
            <person name="Ohm R."/>
            <person name="Sun H."/>
            <person name="Tunlid A."/>
            <person name="Henrissat B."/>
            <person name="Grigoriev I.V."/>
            <person name="Hibbett D.S."/>
            <person name="Martin F."/>
        </authorList>
    </citation>
    <scope>NUCLEOTIDE SEQUENCE [LARGE SCALE GENOMIC DNA]</scope>
    <source>
        <strain evidence="1 2">MD-312</strain>
    </source>
</reference>
<evidence type="ECO:0000313" key="1">
    <source>
        <dbReference type="EMBL" id="KIJ61145.1"/>
    </source>
</evidence>
<sequence length="74" mass="8492">MQFYKVSKDKMFPKSGRVPARSLDITSETTHRVRVRKQRPSVAALAPPPFAHTVTRGPRTWRKQVHVLVPPRCT</sequence>
<dbReference type="AlphaFoldDB" id="A0A0C9VTA0"/>
<gene>
    <name evidence="1" type="ORF">HYDPIDRAFT_116445</name>
</gene>
<feature type="non-terminal residue" evidence="1">
    <location>
        <position position="1"/>
    </location>
</feature>
<dbReference type="EMBL" id="KN839865">
    <property type="protein sequence ID" value="KIJ61145.1"/>
    <property type="molecule type" value="Genomic_DNA"/>
</dbReference>
<organism evidence="1 2">
    <name type="scientific">Hydnomerulius pinastri MD-312</name>
    <dbReference type="NCBI Taxonomy" id="994086"/>
    <lineage>
        <taxon>Eukaryota</taxon>
        <taxon>Fungi</taxon>
        <taxon>Dikarya</taxon>
        <taxon>Basidiomycota</taxon>
        <taxon>Agaricomycotina</taxon>
        <taxon>Agaricomycetes</taxon>
        <taxon>Agaricomycetidae</taxon>
        <taxon>Boletales</taxon>
        <taxon>Boletales incertae sedis</taxon>
        <taxon>Leucogyrophana</taxon>
    </lineage>
</organism>
<proteinExistence type="predicted"/>
<dbReference type="Proteomes" id="UP000053820">
    <property type="component" value="Unassembled WGS sequence"/>
</dbReference>
<protein>
    <submittedName>
        <fullName evidence="1">Uncharacterized protein</fullName>
    </submittedName>
</protein>
<evidence type="ECO:0000313" key="2">
    <source>
        <dbReference type="Proteomes" id="UP000053820"/>
    </source>
</evidence>
<accession>A0A0C9VTA0</accession>
<dbReference type="HOGENOM" id="CLU_2688135_0_0_1"/>
<name>A0A0C9VTA0_9AGAM</name>